<dbReference type="GO" id="GO:0016020">
    <property type="term" value="C:membrane"/>
    <property type="evidence" value="ECO:0007669"/>
    <property type="project" value="UniProtKB-SubCell"/>
</dbReference>
<dbReference type="Proteomes" id="UP000494119">
    <property type="component" value="Unassembled WGS sequence"/>
</dbReference>
<evidence type="ECO:0000259" key="6">
    <source>
        <dbReference type="PROSITE" id="PS50801"/>
    </source>
</evidence>
<sequence length="579" mass="60704">MKPAASTESRPRRLPFLQGVLPINPAQLPHDIIAGITLAALGIPEVMGYTKISGTPTVTGLYTILLPLIAFAVLGASRQLVVAADSATAAILAGELTAVASLGSPEYVGLTSTVALTVAVMLVIARVFRLGFLADFLSRSALIGFLTGVGVQVAAGELSGLIGLPKQGHGPIMQIVSAFERIPVAHLATTALSFAVLAVIIGCKRFVPRAPGALIAVIGSILASGFFNFAGRGIAVTGEVPGGLPTLFLPHLPVDDINQVLATAASCFIVIIAQSAATARAYANRYNEKGDDNADLIGLAAANAAAAFTGTFVVNGSPTKTEMVDDAGGRTQIAHLTTAVIVLLVLLFLTRPLSLLPAAVLSAIVFMIGVKLIDVKGMAELFRMQKDELVVALLTAGVVVFVDVMHGILAAVVLSLIAHARHSYRLHTHVLTRNPAGHWVPHRVEPNLYAVPGIVVYRFEADLFYANTGRFTEEVLTLVNEADQVLRWVVIDASVINNIDYTGGKALIQVGEELDRRGVGIAAVALPTGVRSEIERYKALRARGAHREIFATVDAAIDALHNVAPTTSAASPDETKKPG</sequence>
<feature type="transmembrane region" description="Helical" evidence="5">
    <location>
        <begin position="257"/>
        <end position="282"/>
    </location>
</feature>
<evidence type="ECO:0000313" key="7">
    <source>
        <dbReference type="EMBL" id="CAB3776225.1"/>
    </source>
</evidence>
<feature type="transmembrane region" description="Helical" evidence="5">
    <location>
        <begin position="107"/>
        <end position="128"/>
    </location>
</feature>
<feature type="transmembrane region" description="Helical" evidence="5">
    <location>
        <begin position="182"/>
        <end position="201"/>
    </location>
</feature>
<gene>
    <name evidence="7" type="ORF">LMG28688_00190</name>
</gene>
<dbReference type="InterPro" id="IPR011547">
    <property type="entry name" value="SLC26A/SulP_dom"/>
</dbReference>
<dbReference type="Pfam" id="PF01740">
    <property type="entry name" value="STAS"/>
    <property type="match status" value="1"/>
</dbReference>
<feature type="transmembrane region" description="Helical" evidence="5">
    <location>
        <begin position="393"/>
        <end position="417"/>
    </location>
</feature>
<keyword evidence="3 5" id="KW-1133">Transmembrane helix</keyword>
<keyword evidence="8" id="KW-1185">Reference proteome</keyword>
<reference evidence="7 8" key="1">
    <citation type="submission" date="2020-04" db="EMBL/GenBank/DDBJ databases">
        <authorList>
            <person name="De Canck E."/>
        </authorList>
    </citation>
    <scope>NUCLEOTIDE SEQUENCE [LARGE SCALE GENOMIC DNA]</scope>
    <source>
        <strain evidence="7 8">LMG 28688</strain>
    </source>
</reference>
<evidence type="ECO:0000256" key="5">
    <source>
        <dbReference type="SAM" id="Phobius"/>
    </source>
</evidence>
<accession>A0A6J5FDV2</accession>
<keyword evidence="2 5" id="KW-0812">Transmembrane</keyword>
<evidence type="ECO:0000313" key="8">
    <source>
        <dbReference type="Proteomes" id="UP000494119"/>
    </source>
</evidence>
<proteinExistence type="predicted"/>
<keyword evidence="4 5" id="KW-0472">Membrane</keyword>
<dbReference type="InterPro" id="IPR002645">
    <property type="entry name" value="STAS_dom"/>
</dbReference>
<evidence type="ECO:0000256" key="4">
    <source>
        <dbReference type="ARBA" id="ARBA00023136"/>
    </source>
</evidence>
<evidence type="ECO:0000256" key="1">
    <source>
        <dbReference type="ARBA" id="ARBA00004141"/>
    </source>
</evidence>
<feature type="transmembrane region" description="Helical" evidence="5">
    <location>
        <begin position="355"/>
        <end position="373"/>
    </location>
</feature>
<feature type="transmembrane region" description="Helical" evidence="5">
    <location>
        <begin position="57"/>
        <end position="74"/>
    </location>
</feature>
<feature type="transmembrane region" description="Helical" evidence="5">
    <location>
        <begin position="333"/>
        <end position="350"/>
    </location>
</feature>
<dbReference type="InterPro" id="IPR036513">
    <property type="entry name" value="STAS_dom_sf"/>
</dbReference>
<dbReference type="PROSITE" id="PS50801">
    <property type="entry name" value="STAS"/>
    <property type="match status" value="1"/>
</dbReference>
<name>A0A6J5FDV2_9BURK</name>
<dbReference type="CDD" id="cd07042">
    <property type="entry name" value="STAS_SulP_like_sulfate_transporter"/>
    <property type="match status" value="1"/>
</dbReference>
<evidence type="ECO:0000256" key="2">
    <source>
        <dbReference type="ARBA" id="ARBA00022692"/>
    </source>
</evidence>
<feature type="transmembrane region" description="Helical" evidence="5">
    <location>
        <begin position="81"/>
        <end position="101"/>
    </location>
</feature>
<dbReference type="PANTHER" id="PTHR11814">
    <property type="entry name" value="SULFATE TRANSPORTER"/>
    <property type="match status" value="1"/>
</dbReference>
<dbReference type="AlphaFoldDB" id="A0A6J5FDV2"/>
<feature type="domain" description="STAS" evidence="6">
    <location>
        <begin position="444"/>
        <end position="560"/>
    </location>
</feature>
<organism evidence="7 8">
    <name type="scientific">Paraburkholderia caffeinitolerans</name>
    <dbReference type="NCBI Taxonomy" id="1723730"/>
    <lineage>
        <taxon>Bacteria</taxon>
        <taxon>Pseudomonadati</taxon>
        <taxon>Pseudomonadota</taxon>
        <taxon>Betaproteobacteria</taxon>
        <taxon>Burkholderiales</taxon>
        <taxon>Burkholderiaceae</taxon>
        <taxon>Paraburkholderia</taxon>
    </lineage>
</organism>
<comment type="subcellular location">
    <subcellularLocation>
        <location evidence="1">Membrane</location>
        <topology evidence="1">Multi-pass membrane protein</topology>
    </subcellularLocation>
</comment>
<dbReference type="Pfam" id="PF00916">
    <property type="entry name" value="Sulfate_transp"/>
    <property type="match status" value="1"/>
</dbReference>
<dbReference type="Gene3D" id="3.30.750.24">
    <property type="entry name" value="STAS domain"/>
    <property type="match status" value="1"/>
</dbReference>
<feature type="transmembrane region" description="Helical" evidence="5">
    <location>
        <begin position="213"/>
        <end position="237"/>
    </location>
</feature>
<feature type="transmembrane region" description="Helical" evidence="5">
    <location>
        <begin position="294"/>
        <end position="313"/>
    </location>
</feature>
<dbReference type="GO" id="GO:0055085">
    <property type="term" value="P:transmembrane transport"/>
    <property type="evidence" value="ECO:0007669"/>
    <property type="project" value="InterPro"/>
</dbReference>
<dbReference type="InterPro" id="IPR001902">
    <property type="entry name" value="SLC26A/SulP_fam"/>
</dbReference>
<evidence type="ECO:0000256" key="3">
    <source>
        <dbReference type="ARBA" id="ARBA00022989"/>
    </source>
</evidence>
<dbReference type="SUPFAM" id="SSF52091">
    <property type="entry name" value="SpoIIaa-like"/>
    <property type="match status" value="1"/>
</dbReference>
<dbReference type="EMBL" id="CADIKL010000001">
    <property type="protein sequence ID" value="CAB3776225.1"/>
    <property type="molecule type" value="Genomic_DNA"/>
</dbReference>
<protein>
    <submittedName>
        <fullName evidence="7">Putative sulfate transporter</fullName>
    </submittedName>
</protein>
<feature type="transmembrane region" description="Helical" evidence="5">
    <location>
        <begin position="140"/>
        <end position="162"/>
    </location>
</feature>
<dbReference type="RefSeq" id="WP_175194059.1">
    <property type="nucleotide sequence ID" value="NZ_CADIKL010000001.1"/>
</dbReference>